<dbReference type="Proteomes" id="UP000252405">
    <property type="component" value="Unassembled WGS sequence"/>
</dbReference>
<feature type="transmembrane region" description="Helical" evidence="2">
    <location>
        <begin position="59"/>
        <end position="80"/>
    </location>
</feature>
<keyword evidence="4" id="KW-1185">Reference proteome</keyword>
<reference evidence="3 4" key="1">
    <citation type="submission" date="2018-07" db="EMBL/GenBank/DDBJ databases">
        <title>Halomonas montanilacus sp. nov., isolated from Lake Pengyan on Tibetan Plateau.</title>
        <authorList>
            <person name="Lu H."/>
            <person name="Xing P."/>
            <person name="Wu Q."/>
        </authorList>
    </citation>
    <scope>NUCLEOTIDE SEQUENCE [LARGE SCALE GENOMIC DNA]</scope>
    <source>
        <strain evidence="3 4">PYC7W</strain>
    </source>
</reference>
<organism evidence="3 4">
    <name type="scientific">Billgrantia montanilacus</name>
    <dbReference type="NCBI Taxonomy" id="2282305"/>
    <lineage>
        <taxon>Bacteria</taxon>
        <taxon>Pseudomonadati</taxon>
        <taxon>Pseudomonadota</taxon>
        <taxon>Gammaproteobacteria</taxon>
        <taxon>Oceanospirillales</taxon>
        <taxon>Halomonadaceae</taxon>
        <taxon>Billgrantia</taxon>
    </lineage>
</organism>
<sequence length="104" mass="11749">MEDREESWKEGDRREGRPPPGWLRRGRASDDETFADETGFPPRAHRSGSRPVEAAARRGFHVVSFFIGCAVTFTLLMVVLNLSPEALYVPFEVTRRALETLGVM</sequence>
<keyword evidence="2" id="KW-0812">Transmembrane</keyword>
<feature type="region of interest" description="Disordered" evidence="1">
    <location>
        <begin position="1"/>
        <end position="51"/>
    </location>
</feature>
<keyword evidence="2" id="KW-1133">Transmembrane helix</keyword>
<name>A0A368TS58_9GAMM</name>
<dbReference type="EMBL" id="QPII01000017">
    <property type="protein sequence ID" value="RCV87176.1"/>
    <property type="molecule type" value="Genomic_DNA"/>
</dbReference>
<evidence type="ECO:0000313" key="3">
    <source>
        <dbReference type="EMBL" id="RCV87176.1"/>
    </source>
</evidence>
<protein>
    <submittedName>
        <fullName evidence="3">Uncharacterized protein</fullName>
    </submittedName>
</protein>
<proteinExistence type="predicted"/>
<comment type="caution">
    <text evidence="3">The sequence shown here is derived from an EMBL/GenBank/DDBJ whole genome shotgun (WGS) entry which is preliminary data.</text>
</comment>
<evidence type="ECO:0000313" key="4">
    <source>
        <dbReference type="Proteomes" id="UP000252405"/>
    </source>
</evidence>
<accession>A0A368TS58</accession>
<gene>
    <name evidence="3" type="ORF">DU505_18060</name>
</gene>
<evidence type="ECO:0000256" key="2">
    <source>
        <dbReference type="SAM" id="Phobius"/>
    </source>
</evidence>
<feature type="compositionally biased region" description="Basic and acidic residues" evidence="1">
    <location>
        <begin position="1"/>
        <end position="17"/>
    </location>
</feature>
<evidence type="ECO:0000256" key="1">
    <source>
        <dbReference type="SAM" id="MobiDB-lite"/>
    </source>
</evidence>
<dbReference type="AlphaFoldDB" id="A0A368TS58"/>
<keyword evidence="2" id="KW-0472">Membrane</keyword>